<keyword evidence="4" id="KW-1185">Reference proteome</keyword>
<dbReference type="Proteomes" id="UP001268819">
    <property type="component" value="Unassembled WGS sequence"/>
</dbReference>
<dbReference type="NCBIfam" id="TIGR01552">
    <property type="entry name" value="phd_fam"/>
    <property type="match status" value="1"/>
</dbReference>
<comment type="function">
    <text evidence="2">Antitoxin component of a type II toxin-antitoxin (TA) system.</text>
</comment>
<evidence type="ECO:0000313" key="3">
    <source>
        <dbReference type="EMBL" id="MDR6598036.1"/>
    </source>
</evidence>
<comment type="similarity">
    <text evidence="1 2">Belongs to the phD/YefM antitoxin family.</text>
</comment>
<dbReference type="RefSeq" id="WP_310311984.1">
    <property type="nucleotide sequence ID" value="NZ_BAAAXB010000001.1"/>
</dbReference>
<protein>
    <recommendedName>
        <fullName evidence="2">Antitoxin</fullName>
    </recommendedName>
</protein>
<evidence type="ECO:0000256" key="2">
    <source>
        <dbReference type="RuleBase" id="RU362080"/>
    </source>
</evidence>
<name>A0ABU1Q570_9PSEU</name>
<dbReference type="InterPro" id="IPR036165">
    <property type="entry name" value="YefM-like_sf"/>
</dbReference>
<dbReference type="Gene3D" id="3.40.1620.10">
    <property type="entry name" value="YefM-like domain"/>
    <property type="match status" value="1"/>
</dbReference>
<accession>A0ABU1Q570</accession>
<dbReference type="Pfam" id="PF02604">
    <property type="entry name" value="PhdYeFM_antitox"/>
    <property type="match status" value="1"/>
</dbReference>
<proteinExistence type="inferred from homology"/>
<dbReference type="InterPro" id="IPR006442">
    <property type="entry name" value="Antitoxin_Phd/YefM"/>
</dbReference>
<evidence type="ECO:0000313" key="4">
    <source>
        <dbReference type="Proteomes" id="UP001268819"/>
    </source>
</evidence>
<sequence>MKEISASEASRNFSAVLDEAEEGETIIVTRNGRPAAMIVPAPRANGRAVLDVFRSWHGRPGLDAEFEANVTAARDAVSGELDEDPWRG</sequence>
<comment type="caution">
    <text evidence="3">The sequence shown here is derived from an EMBL/GenBank/DDBJ whole genome shotgun (WGS) entry which is preliminary data.</text>
</comment>
<evidence type="ECO:0000256" key="1">
    <source>
        <dbReference type="ARBA" id="ARBA00009981"/>
    </source>
</evidence>
<gene>
    <name evidence="3" type="ORF">J2S66_006420</name>
</gene>
<dbReference type="SUPFAM" id="SSF143120">
    <property type="entry name" value="YefM-like"/>
    <property type="match status" value="1"/>
</dbReference>
<reference evidence="3 4" key="1">
    <citation type="submission" date="2023-07" db="EMBL/GenBank/DDBJ databases">
        <title>Sequencing the genomes of 1000 actinobacteria strains.</title>
        <authorList>
            <person name="Klenk H.-P."/>
        </authorList>
    </citation>
    <scope>NUCLEOTIDE SEQUENCE [LARGE SCALE GENOMIC DNA]</scope>
    <source>
        <strain evidence="3 4">DSM 43749</strain>
    </source>
</reference>
<dbReference type="EMBL" id="JAVDSG010000001">
    <property type="protein sequence ID" value="MDR6598036.1"/>
    <property type="molecule type" value="Genomic_DNA"/>
</dbReference>
<organism evidence="3 4">
    <name type="scientific">Saccharothrix longispora</name>
    <dbReference type="NCBI Taxonomy" id="33920"/>
    <lineage>
        <taxon>Bacteria</taxon>
        <taxon>Bacillati</taxon>
        <taxon>Actinomycetota</taxon>
        <taxon>Actinomycetes</taxon>
        <taxon>Pseudonocardiales</taxon>
        <taxon>Pseudonocardiaceae</taxon>
        <taxon>Saccharothrix</taxon>
    </lineage>
</organism>